<gene>
    <name evidence="2" type="ORF">B0J12DRAFT_677658</name>
</gene>
<accession>A0ABQ8FZM2</accession>
<keyword evidence="1" id="KW-1133">Transmembrane helix</keyword>
<feature type="transmembrane region" description="Helical" evidence="1">
    <location>
        <begin position="51"/>
        <end position="68"/>
    </location>
</feature>
<keyword evidence="1" id="KW-0812">Transmembrane</keyword>
<feature type="transmembrane region" description="Helical" evidence="1">
    <location>
        <begin position="80"/>
        <end position="103"/>
    </location>
</feature>
<organism evidence="2 3">
    <name type="scientific">Macrophomina phaseolina</name>
    <dbReference type="NCBI Taxonomy" id="35725"/>
    <lineage>
        <taxon>Eukaryota</taxon>
        <taxon>Fungi</taxon>
        <taxon>Dikarya</taxon>
        <taxon>Ascomycota</taxon>
        <taxon>Pezizomycotina</taxon>
        <taxon>Dothideomycetes</taxon>
        <taxon>Dothideomycetes incertae sedis</taxon>
        <taxon>Botryosphaeriales</taxon>
        <taxon>Botryosphaeriaceae</taxon>
        <taxon>Macrophomina</taxon>
    </lineage>
</organism>
<reference evidence="2 3" key="1">
    <citation type="journal article" date="2021" name="Nat. Commun.">
        <title>Genetic determinants of endophytism in the Arabidopsis root mycobiome.</title>
        <authorList>
            <person name="Mesny F."/>
            <person name="Miyauchi S."/>
            <person name="Thiergart T."/>
            <person name="Pickel B."/>
            <person name="Atanasova L."/>
            <person name="Karlsson M."/>
            <person name="Huettel B."/>
            <person name="Barry K.W."/>
            <person name="Haridas S."/>
            <person name="Chen C."/>
            <person name="Bauer D."/>
            <person name="Andreopoulos W."/>
            <person name="Pangilinan J."/>
            <person name="LaButti K."/>
            <person name="Riley R."/>
            <person name="Lipzen A."/>
            <person name="Clum A."/>
            <person name="Drula E."/>
            <person name="Henrissat B."/>
            <person name="Kohler A."/>
            <person name="Grigoriev I.V."/>
            <person name="Martin F.M."/>
            <person name="Hacquard S."/>
        </authorList>
    </citation>
    <scope>NUCLEOTIDE SEQUENCE [LARGE SCALE GENOMIC DNA]</scope>
    <source>
        <strain evidence="2 3">MPI-SDFR-AT-0080</strain>
    </source>
</reference>
<evidence type="ECO:0000313" key="2">
    <source>
        <dbReference type="EMBL" id="KAH7038598.1"/>
    </source>
</evidence>
<keyword evidence="1" id="KW-0472">Membrane</keyword>
<name>A0ABQ8FZM2_9PEZI</name>
<dbReference type="Proteomes" id="UP000774617">
    <property type="component" value="Unassembled WGS sequence"/>
</dbReference>
<feature type="transmembrane region" description="Helical" evidence="1">
    <location>
        <begin position="12"/>
        <end position="39"/>
    </location>
</feature>
<comment type="caution">
    <text evidence="2">The sequence shown here is derived from an EMBL/GenBank/DDBJ whole genome shotgun (WGS) entry which is preliminary data.</text>
</comment>
<dbReference type="EMBL" id="JAGTJR010000033">
    <property type="protein sequence ID" value="KAH7038598.1"/>
    <property type="molecule type" value="Genomic_DNA"/>
</dbReference>
<sequence>MLRTKRGGRMGIAIISLASIDWAFWCLDVRVACTVLYFWGTIDWLVLRFKAWFIFSAPLRVIAFFFSVRTRCSRCHDAVVCVQVVYKCVFLETSLLLVIMRLLRD</sequence>
<protein>
    <submittedName>
        <fullName evidence="2">Uncharacterized protein</fullName>
    </submittedName>
</protein>
<evidence type="ECO:0000313" key="3">
    <source>
        <dbReference type="Proteomes" id="UP000774617"/>
    </source>
</evidence>
<proteinExistence type="predicted"/>
<keyword evidence="3" id="KW-1185">Reference proteome</keyword>
<evidence type="ECO:0000256" key="1">
    <source>
        <dbReference type="SAM" id="Phobius"/>
    </source>
</evidence>